<sequence>MIDRPHANPKEAGSLSLRDEMLIGTPRMQGIARHEE</sequence>
<dbReference type="AlphaFoldDB" id="A0A6J4IIC3"/>
<name>A0A6J4IIC3_9ACTN</name>
<dbReference type="EMBL" id="CADCSZ010000151">
    <property type="protein sequence ID" value="CAA9253309.1"/>
    <property type="molecule type" value="Genomic_DNA"/>
</dbReference>
<proteinExistence type="predicted"/>
<gene>
    <name evidence="1" type="ORF">AVDCRST_MAG76-2398</name>
</gene>
<protein>
    <submittedName>
        <fullName evidence="1">Uncharacterized protein</fullName>
    </submittedName>
</protein>
<accession>A0A6J4IIC3</accession>
<evidence type="ECO:0000313" key="1">
    <source>
        <dbReference type="EMBL" id="CAA9253309.1"/>
    </source>
</evidence>
<reference evidence="1" key="1">
    <citation type="submission" date="2020-02" db="EMBL/GenBank/DDBJ databases">
        <authorList>
            <person name="Meier V. D."/>
        </authorList>
    </citation>
    <scope>NUCLEOTIDE SEQUENCE</scope>
    <source>
        <strain evidence="1">AVDCRST_MAG76</strain>
    </source>
</reference>
<organism evidence="1">
    <name type="scientific">uncultured Acidimicrobiales bacterium</name>
    <dbReference type="NCBI Taxonomy" id="310071"/>
    <lineage>
        <taxon>Bacteria</taxon>
        <taxon>Bacillati</taxon>
        <taxon>Actinomycetota</taxon>
        <taxon>Acidimicrobiia</taxon>
        <taxon>Acidimicrobiales</taxon>
        <taxon>environmental samples</taxon>
    </lineage>
</organism>